<dbReference type="PANTHER" id="PTHR14819">
    <property type="entry name" value="GTP-BINDING"/>
    <property type="match status" value="1"/>
</dbReference>
<dbReference type="InterPro" id="IPR030383">
    <property type="entry name" value="G_VLIG_dom"/>
</dbReference>
<dbReference type="Gene3D" id="3.40.50.300">
    <property type="entry name" value="P-loop containing nucleotide triphosphate hydrolases"/>
    <property type="match status" value="1"/>
</dbReference>
<evidence type="ECO:0000259" key="2">
    <source>
        <dbReference type="PROSITE" id="PS51717"/>
    </source>
</evidence>
<dbReference type="Pfam" id="PF25974">
    <property type="entry name" value="URGCP_9th"/>
    <property type="match status" value="1"/>
</dbReference>
<organism evidence="3 4">
    <name type="scientific">Xenopus laevis</name>
    <name type="common">African clawed frog</name>
    <dbReference type="NCBI Taxonomy" id="8355"/>
    <lineage>
        <taxon>Eukaryota</taxon>
        <taxon>Metazoa</taxon>
        <taxon>Chordata</taxon>
        <taxon>Craniata</taxon>
        <taxon>Vertebrata</taxon>
        <taxon>Euteleostomi</taxon>
        <taxon>Amphibia</taxon>
        <taxon>Batrachia</taxon>
        <taxon>Anura</taxon>
        <taxon>Pipoidea</taxon>
        <taxon>Pipidae</taxon>
        <taxon>Xenopodinae</taxon>
        <taxon>Xenopus</taxon>
        <taxon>Xenopus</taxon>
    </lineage>
</organism>
<evidence type="ECO:0000313" key="4">
    <source>
        <dbReference type="RefSeq" id="XP_018095756.1"/>
    </source>
</evidence>
<accession>A0A8J0U3F9</accession>
<gene>
    <name evidence="4" type="primary">LOC108703956</name>
</gene>
<dbReference type="GeneID" id="108703956"/>
<name>A0A8J0U3F9_XENLA</name>
<dbReference type="PROSITE" id="PS51717">
    <property type="entry name" value="G_VLIG"/>
    <property type="match status" value="1"/>
</dbReference>
<sequence>MTHLIINGSSASKLSLNNILEIGHQSINEADPVTVEDLVWVFLRRLMALNKEARNTQYTGSSENIPNQDTFEEFDFYNDDEKAFNPTESMHPLDVLCAVLHKSNPVLQQEITSKMSMCQFAIPLLLPAGDGPGCTFMLWALRDIVKRWRPHSLAESKGFKEDSVVNISMPIFSFVRLGQNKMSKSKILNQVLSPPQQGHSFFIHDNMERGNIKKMVSNGLVEISWYFPIGKETYDIFPEPTGVTNLRGNLESNWVQFQFQMQVSSAVFIFAENMSENDYRLLSSCKHFETTVCFIINPSADKSLNKESLGFLKRLAHELNINPTHIISKERINETQVVKRLQKTMSHLIKNSCKRVKLNDISDEAKKLGIHVDEGSKEFQISKEMAVEITKEIGDVVEYKRENMKLQGQLWKELSQLEKEFCRMKKLGHQNAEDYRCQLKQRRSELHQEQHKHDLPDGMNKFISAMTQLTHTDRVYFLKWMKFTLDSISRDVLSTLHSKYSQIYSEGKSNLTGLKKIDTLMCNSSLGLEHFLRELGQFYESECSLIRDKLINVNQRKFSRLPEIAAKLLLDGFPLELIDGDASNIPIQWITDILTELDTMTGKGCKLRVISVLGVQSTGKSTLLNTMFGLQFPVASGRCTRGAFMTLIKVKQDFREELGCDFILVIDTEGLKAPERGSLDNSYEHDNELATVVVGLSDITIINMAMENIVEMSDTLQIVAHAFLRMNEIGKKPICQFVHHNCSEVSAHEMTIRDRVKMVEQLNEMTKVAAKMEKKSGITAFSDIMTYNHEKDNWYIPGLWYGVPPMASVNTGYSENVYSLKKHLFNLMAQHKDIQNSQSINELIIWIKSLWNAVKHEKFIFAFKNSLVAEAYDKLAVKYSEWEWNFRKKIHTWITNVEMKIKNEAADEIHPDIDVTLKNEVLDIFQKEELKMLKLIEDYYKSATENVYLIERYREEFLVCVKCLRQELSDSASNKIEEIIRRKNSNDQFQAVQSKYQKVIEDKVSNLVEKCRQNKNIVNREANEKMFETLWSKAISELPKCHIDKLNISQEMLGHLTKDMENKGAVINEKLLNIKNLTEYGKQTFQMDKNYIAFNRNPLVTFREYWTNNSHNKIYELARFLVRTCNEYVTEQISKNTGYDNMYSHELLNIINKKLREKDVMKLPTTHLFDMELKLHILGSAALRFQEMHDKFVQENDPKRCLEKLKPYYLTSLKNIFCQEKDETQGKAKQFCELCLKPALMEHIDKHIGKAIIDDIYYSGKFKEFSSSRHFQFAVLKNLLENEDFHQYLHYINRYEKFVKSWITKKIQEKYEKSKELDTLQIKILSRICKKIKEVLIELSSVGFLTASDFLQAFCNKLRHDLVISQSNILVTIFQIKDDVQMFSDGIELYVTETEKQISSEIKSSSNESVLSRATLNPMNEVFKSVCGCLKFCPFCKVPCEASGRDHEKHFASIHRPKGLAKGTWQTNASLTTSICSTAVDTDLLFVSPETNWEPHPYKEYQTIYQDWIIQPTDIRESSEYWKYIFKEFNRQFAAAYVAETAKLAEDWKDTTAEEALRSLEEAYSMT</sequence>
<evidence type="ECO:0000313" key="3">
    <source>
        <dbReference type="Proteomes" id="UP000186698"/>
    </source>
</evidence>
<protein>
    <submittedName>
        <fullName evidence="4">Up-regulator of cell proliferation</fullName>
    </submittedName>
</protein>
<keyword evidence="3" id="KW-1185">Reference proteome</keyword>
<dbReference type="GO" id="GO:0005525">
    <property type="term" value="F:GTP binding"/>
    <property type="evidence" value="ECO:0007669"/>
    <property type="project" value="InterPro"/>
</dbReference>
<reference evidence="4" key="1">
    <citation type="submission" date="2025-08" db="UniProtKB">
        <authorList>
            <consortium name="RefSeq"/>
        </authorList>
    </citation>
    <scope>IDENTIFICATION</scope>
    <source>
        <strain evidence="4">J_2021</strain>
        <tissue evidence="4">Erythrocytes</tissue>
    </source>
</reference>
<dbReference type="InterPro" id="IPR027417">
    <property type="entry name" value="P-loop_NTPase"/>
</dbReference>
<dbReference type="PANTHER" id="PTHR14819:SF16">
    <property type="entry name" value="UP-REGULATOR OF CELL PROLIFERATION"/>
    <property type="match status" value="1"/>
</dbReference>
<evidence type="ECO:0000256" key="1">
    <source>
        <dbReference type="ARBA" id="ARBA00006828"/>
    </source>
</evidence>
<feature type="domain" description="VLIG-type G" evidence="2">
    <location>
        <begin position="604"/>
        <end position="848"/>
    </location>
</feature>
<dbReference type="Pfam" id="PF25496">
    <property type="entry name" value="URGCP"/>
    <property type="match status" value="1"/>
</dbReference>
<dbReference type="InterPro" id="IPR052986">
    <property type="entry name" value="VLIG_GTPase"/>
</dbReference>
<dbReference type="Pfam" id="PF25683">
    <property type="entry name" value="URGCP_GTPase"/>
    <property type="match status" value="1"/>
</dbReference>
<dbReference type="Proteomes" id="UP000186698">
    <property type="component" value="Chromosome 9_10L"/>
</dbReference>
<dbReference type="RefSeq" id="XP_018095756.1">
    <property type="nucleotide sequence ID" value="XM_018240267.2"/>
</dbReference>
<dbReference type="InterPro" id="IPR057365">
    <property type="entry name" value="URGCP"/>
</dbReference>
<dbReference type="KEGG" id="xla:108703956"/>
<dbReference type="OrthoDB" id="1597724at2759"/>
<dbReference type="SUPFAM" id="SSF52540">
    <property type="entry name" value="P-loop containing nucleoside triphosphate hydrolases"/>
    <property type="match status" value="1"/>
</dbReference>
<proteinExistence type="inferred from homology"/>
<comment type="similarity">
    <text evidence="1">Belongs to the TRAFAC class dynamin-like GTPase superfamily. Very large inducible GTPase (VLIG) family.</text>
</comment>
<dbReference type="InterPro" id="IPR058641">
    <property type="entry name" value="GVIN1_dom"/>
</dbReference>